<reference evidence="2" key="1">
    <citation type="journal article" date="2016" name="Genome Announc.">
        <title>Draft genome sequences of fungus Aspergillus calidoustus.</title>
        <authorList>
            <person name="Horn F."/>
            <person name="Linde J."/>
            <person name="Mattern D.J."/>
            <person name="Walther G."/>
            <person name="Guthke R."/>
            <person name="Scherlach K."/>
            <person name="Martin K."/>
            <person name="Brakhage A.A."/>
            <person name="Petzke L."/>
            <person name="Valiante V."/>
        </authorList>
    </citation>
    <scope>NUCLEOTIDE SEQUENCE [LARGE SCALE GENOMIC DNA]</scope>
    <source>
        <strain evidence="2">SF006504</strain>
    </source>
</reference>
<evidence type="ECO:0000313" key="2">
    <source>
        <dbReference type="Proteomes" id="UP000054771"/>
    </source>
</evidence>
<accession>A0A0U5FMP9</accession>
<dbReference type="OMA" id="AQSEIPH"/>
<dbReference type="EMBL" id="CDMC01000001">
    <property type="protein sequence ID" value="CEL00438.1"/>
    <property type="molecule type" value="Genomic_DNA"/>
</dbReference>
<dbReference type="AlphaFoldDB" id="A0A0U5FMP9"/>
<dbReference type="Proteomes" id="UP000054771">
    <property type="component" value="Unassembled WGS sequence"/>
</dbReference>
<dbReference type="OrthoDB" id="3649348at2759"/>
<keyword evidence="2" id="KW-1185">Reference proteome</keyword>
<evidence type="ECO:0000313" key="1">
    <source>
        <dbReference type="EMBL" id="CEL00438.1"/>
    </source>
</evidence>
<organism evidence="1 2">
    <name type="scientific">Aspergillus calidoustus</name>
    <dbReference type="NCBI Taxonomy" id="454130"/>
    <lineage>
        <taxon>Eukaryota</taxon>
        <taxon>Fungi</taxon>
        <taxon>Dikarya</taxon>
        <taxon>Ascomycota</taxon>
        <taxon>Pezizomycotina</taxon>
        <taxon>Eurotiomycetes</taxon>
        <taxon>Eurotiomycetidae</taxon>
        <taxon>Eurotiales</taxon>
        <taxon>Aspergillaceae</taxon>
        <taxon>Aspergillus</taxon>
        <taxon>Aspergillus subgen. Nidulantes</taxon>
    </lineage>
</organism>
<protein>
    <submittedName>
        <fullName evidence="1">Uncharacterized protein</fullName>
    </submittedName>
</protein>
<sequence length="147" mass="15849">MPLPSPIPLVLLGQRVEVGKPVSESLRPEYEVIYFIQTPDVAKSELPKLLAGQEPLPATNDVGTNNFTQPPRVVMFGRGYPPEFVQELKNSLAGIAQEPVAWVVGDPAKAPTAPPGPGYVEQVAKDVKEAVAKWAEEGGTQDAFIVY</sequence>
<proteinExistence type="predicted"/>
<gene>
    <name evidence="1" type="ORF">ASPCAL00038</name>
</gene>
<name>A0A0U5FMP9_ASPCI</name>